<keyword evidence="1" id="KW-0732">Signal</keyword>
<dbReference type="AlphaFoldDB" id="F3UUN5"/>
<name>F3UUN5_STRSA</name>
<evidence type="ECO:0000259" key="2">
    <source>
        <dbReference type="Pfam" id="PF21642"/>
    </source>
</evidence>
<comment type="caution">
    <text evidence="3">The sequence shown here is derived from an EMBL/GenBank/DDBJ whole genome shotgun (WGS) entry which is preliminary data.</text>
</comment>
<evidence type="ECO:0000313" key="3">
    <source>
        <dbReference type="EMBL" id="EGJ41497.1"/>
    </source>
</evidence>
<dbReference type="NCBIfam" id="NF041193">
    <property type="entry name" value="lipo_SP0191"/>
    <property type="match status" value="1"/>
</dbReference>
<dbReference type="InterPro" id="IPR047840">
    <property type="entry name" value="SP_0191-like"/>
</dbReference>
<evidence type="ECO:0000256" key="1">
    <source>
        <dbReference type="SAM" id="SignalP"/>
    </source>
</evidence>
<evidence type="ECO:0000313" key="4">
    <source>
        <dbReference type="Proteomes" id="UP000006459"/>
    </source>
</evidence>
<organism evidence="3 4">
    <name type="scientific">Streptococcus sanguinis SK49</name>
    <dbReference type="NCBI Taxonomy" id="888808"/>
    <lineage>
        <taxon>Bacteria</taxon>
        <taxon>Bacillati</taxon>
        <taxon>Bacillota</taxon>
        <taxon>Bacilli</taxon>
        <taxon>Lactobacillales</taxon>
        <taxon>Streptococcaceae</taxon>
        <taxon>Streptococcus</taxon>
    </lineage>
</organism>
<dbReference type="RefSeq" id="WP_002931873.1">
    <property type="nucleotide sequence ID" value="NZ_GL890985.1"/>
</dbReference>
<dbReference type="Proteomes" id="UP000006459">
    <property type="component" value="Unassembled WGS sequence"/>
</dbReference>
<dbReference type="HOGENOM" id="CLU_123921_0_0_9"/>
<feature type="signal peptide" evidence="1">
    <location>
        <begin position="1"/>
        <end position="19"/>
    </location>
</feature>
<reference evidence="3 4" key="1">
    <citation type="submission" date="2011-03" db="EMBL/GenBank/DDBJ databases">
        <authorList>
            <person name="Muzny D."/>
            <person name="Qin X."/>
            <person name="Deng J."/>
            <person name="Jiang H."/>
            <person name="Liu Y."/>
            <person name="Qu J."/>
            <person name="Song X.-Z."/>
            <person name="Zhang L."/>
            <person name="Thornton R."/>
            <person name="Coyle M."/>
            <person name="Francisco L."/>
            <person name="Jackson L."/>
            <person name="Javaid M."/>
            <person name="Korchina V."/>
            <person name="Kovar C."/>
            <person name="Mata R."/>
            <person name="Mathew T."/>
            <person name="Ngo R."/>
            <person name="Nguyen L."/>
            <person name="Nguyen N."/>
            <person name="Okwuonu G."/>
            <person name="Ongeri F."/>
            <person name="Pham C."/>
            <person name="Simmons D."/>
            <person name="Wilczek-Boney K."/>
            <person name="Hale W."/>
            <person name="Jakkamsetti A."/>
            <person name="Pham P."/>
            <person name="Ruth R."/>
            <person name="San Lucas F."/>
            <person name="Warren J."/>
            <person name="Zhang J."/>
            <person name="Zhao Z."/>
            <person name="Zhou C."/>
            <person name="Zhu D."/>
            <person name="Lee S."/>
            <person name="Bess C."/>
            <person name="Blankenburg K."/>
            <person name="Forbes L."/>
            <person name="Fu Q."/>
            <person name="Gubbala S."/>
            <person name="Hirani K."/>
            <person name="Jayaseelan J.C."/>
            <person name="Lara F."/>
            <person name="Munidasa M."/>
            <person name="Palculict T."/>
            <person name="Patil S."/>
            <person name="Pu L.-L."/>
            <person name="Saada N."/>
            <person name="Tang L."/>
            <person name="Weissenberger G."/>
            <person name="Zhu Y."/>
            <person name="Hemphill L."/>
            <person name="Shang Y."/>
            <person name="Youmans B."/>
            <person name="Ayvaz T."/>
            <person name="Ross M."/>
            <person name="Santibanez J."/>
            <person name="Aqrawi P."/>
            <person name="Gross S."/>
            <person name="Joshi V."/>
            <person name="Fowler G."/>
            <person name="Nazareth L."/>
            <person name="Reid J."/>
            <person name="Worley K."/>
            <person name="Petrosino J."/>
            <person name="Highlander S."/>
            <person name="Gibbs R."/>
        </authorList>
    </citation>
    <scope>NUCLEOTIDE SEQUENCE [LARGE SCALE GENOMIC DNA]</scope>
    <source>
        <strain evidence="3 4">SK49</strain>
    </source>
</reference>
<sequence length="188" mass="20971">MKKVFIYLFATLLCLTACGQKTEPTVNHSDQQKTDKSVVEKSESITKSYQTDQVFEGGKETRVLTLTYKGSEYEKVILRINRTIPANIKETMGEDGISSAKNELLETAESLLGLDKIETINGIDMRADATSDEFLFVISVNPKELDFEAVKQIPTYGELFGQIQTLSPEEFLNNFKGESGVEVPNLSE</sequence>
<feature type="domain" description="SP-0191-like C-terminal" evidence="2">
    <location>
        <begin position="64"/>
        <end position="174"/>
    </location>
</feature>
<accession>F3UUN5</accession>
<proteinExistence type="predicted"/>
<protein>
    <recommendedName>
        <fullName evidence="2">SP-0191-like C-terminal domain-containing protein</fullName>
    </recommendedName>
</protein>
<feature type="chain" id="PRO_5039689398" description="SP-0191-like C-terminal domain-containing protein" evidence="1">
    <location>
        <begin position="20"/>
        <end position="188"/>
    </location>
</feature>
<dbReference type="EMBL" id="AFFO01000002">
    <property type="protein sequence ID" value="EGJ41497.1"/>
    <property type="molecule type" value="Genomic_DNA"/>
</dbReference>
<gene>
    <name evidence="3" type="ORF">HMPREF9380_0223</name>
</gene>
<dbReference type="Pfam" id="PF21642">
    <property type="entry name" value="SP_0191-like"/>
    <property type="match status" value="1"/>
</dbReference>
<dbReference type="eggNOG" id="ENOG5030CN3">
    <property type="taxonomic scope" value="Bacteria"/>
</dbReference>
<dbReference type="InterPro" id="IPR048787">
    <property type="entry name" value="SP_0191-like_C"/>
</dbReference>
<dbReference type="PATRIC" id="fig|888808.3.peg.216"/>